<evidence type="ECO:0000313" key="1">
    <source>
        <dbReference type="EMBL" id="CAH2715103.1"/>
    </source>
</evidence>
<sequence>MVLLKKFFSYLNQNLMVVGRLPKNFIIEFVFLNTLGKGIGSTFLRKLEEYVTTQNT</sequence>
<accession>A0ABM9ER31</accession>
<name>A0ABM9ER31_9BACI</name>
<comment type="caution">
    <text evidence="1">The sequence shown here is derived from an EMBL/GenBank/DDBJ whole genome shotgun (WGS) entry which is preliminary data.</text>
</comment>
<organism evidence="1 2">
    <name type="scientific">Neobacillus rhizosphaerae</name>
    <dbReference type="NCBI Taxonomy" id="2880965"/>
    <lineage>
        <taxon>Bacteria</taxon>
        <taxon>Bacillati</taxon>
        <taxon>Bacillota</taxon>
        <taxon>Bacilli</taxon>
        <taxon>Bacillales</taxon>
        <taxon>Bacillaceae</taxon>
        <taxon>Neobacillus</taxon>
    </lineage>
</organism>
<proteinExistence type="predicted"/>
<keyword evidence="2" id="KW-1185">Reference proteome</keyword>
<dbReference type="Proteomes" id="UP000838308">
    <property type="component" value="Unassembled WGS sequence"/>
</dbReference>
<dbReference type="EMBL" id="CALBWS010000013">
    <property type="protein sequence ID" value="CAH2715103.1"/>
    <property type="molecule type" value="Genomic_DNA"/>
</dbReference>
<evidence type="ECO:0000313" key="2">
    <source>
        <dbReference type="Proteomes" id="UP000838308"/>
    </source>
</evidence>
<protein>
    <submittedName>
        <fullName evidence="1">Uncharacterized protein</fullName>
    </submittedName>
</protein>
<reference evidence="1" key="1">
    <citation type="submission" date="2022-04" db="EMBL/GenBank/DDBJ databases">
        <authorList>
            <person name="Criscuolo A."/>
        </authorList>
    </citation>
    <scope>NUCLEOTIDE SEQUENCE</scope>
    <source>
        <strain evidence="1">CIP111895</strain>
    </source>
</reference>
<gene>
    <name evidence="1" type="ORF">BACCIP111895_02287</name>
</gene>